<evidence type="ECO:0000313" key="5">
    <source>
        <dbReference type="EMBL" id="PIZ14443.1"/>
    </source>
</evidence>
<proteinExistence type="inferred from homology"/>
<reference evidence="6" key="1">
    <citation type="submission" date="2017-09" db="EMBL/GenBank/DDBJ databases">
        <title>Depth-based differentiation of microbial function through sediment-hosted aquifers and enrichment of novel symbionts in the deep terrestrial subsurface.</title>
        <authorList>
            <person name="Probst A.J."/>
            <person name="Ladd B."/>
            <person name="Jarett J.K."/>
            <person name="Geller-Mcgrath D.E."/>
            <person name="Sieber C.M.K."/>
            <person name="Emerson J.B."/>
            <person name="Anantharaman K."/>
            <person name="Thomas B.C."/>
            <person name="Malmstrom R."/>
            <person name="Stieglmeier M."/>
            <person name="Klingl A."/>
            <person name="Woyke T."/>
            <person name="Ryan C.M."/>
            <person name="Banfield J.F."/>
        </authorList>
    </citation>
    <scope>NUCLEOTIDE SEQUENCE [LARGE SCALE GENOMIC DNA]</scope>
</reference>
<dbReference type="InterPro" id="IPR054691">
    <property type="entry name" value="LeuA/HCS_post-cat"/>
</dbReference>
<dbReference type="InterPro" id="IPR050073">
    <property type="entry name" value="2-IPM_HCS-like"/>
</dbReference>
<keyword evidence="1 3" id="KW-0808">Transferase</keyword>
<dbReference type="GO" id="GO:0009098">
    <property type="term" value="P:L-leucine biosynthetic process"/>
    <property type="evidence" value="ECO:0007669"/>
    <property type="project" value="UniProtKB-KW"/>
</dbReference>
<dbReference type="Pfam" id="PF00682">
    <property type="entry name" value="HMGL-like"/>
    <property type="match status" value="2"/>
</dbReference>
<evidence type="ECO:0000256" key="2">
    <source>
        <dbReference type="ARBA" id="ARBA00023211"/>
    </source>
</evidence>
<dbReference type="SUPFAM" id="SSF51569">
    <property type="entry name" value="Aldolase"/>
    <property type="match status" value="1"/>
</dbReference>
<gene>
    <name evidence="5" type="ORF">COY52_12695</name>
</gene>
<dbReference type="PANTHER" id="PTHR10277:SF63">
    <property type="entry name" value="HOMOCITRATE SYNTHASE"/>
    <property type="match status" value="1"/>
</dbReference>
<comment type="similarity">
    <text evidence="3">Belongs to the alpha-IPM synthase/homocitrate synthase family.</text>
</comment>
<accession>A0A2M7S5B9</accession>
<evidence type="ECO:0000313" key="6">
    <source>
        <dbReference type="Proteomes" id="UP000229307"/>
    </source>
</evidence>
<dbReference type="Gene3D" id="1.10.238.260">
    <property type="match status" value="1"/>
</dbReference>
<dbReference type="PROSITE" id="PS00816">
    <property type="entry name" value="AIPM_HOMOCIT_SYNTH_2"/>
    <property type="match status" value="1"/>
</dbReference>
<keyword evidence="2" id="KW-0464">Manganese</keyword>
<dbReference type="AlphaFoldDB" id="A0A2M7S5B9"/>
<evidence type="ECO:0000256" key="1">
    <source>
        <dbReference type="ARBA" id="ARBA00022679"/>
    </source>
</evidence>
<dbReference type="PROSITE" id="PS00815">
    <property type="entry name" value="AIPM_HOMOCIT_SYNTH_1"/>
    <property type="match status" value="1"/>
</dbReference>
<feature type="domain" description="Pyruvate carboxyltransferase" evidence="4">
    <location>
        <begin position="30"/>
        <end position="318"/>
    </location>
</feature>
<name>A0A2M7S5B9_9BACT</name>
<protein>
    <recommendedName>
        <fullName evidence="4">Pyruvate carboxyltransferase domain-containing protein</fullName>
    </recommendedName>
</protein>
<dbReference type="Pfam" id="PF22617">
    <property type="entry name" value="HCS_D2"/>
    <property type="match status" value="1"/>
</dbReference>
<dbReference type="PROSITE" id="PS50991">
    <property type="entry name" value="PYR_CT"/>
    <property type="match status" value="1"/>
</dbReference>
<dbReference type="InterPro" id="IPR013785">
    <property type="entry name" value="Aldolase_TIM"/>
</dbReference>
<dbReference type="InterPro" id="IPR000891">
    <property type="entry name" value="PYR_CT"/>
</dbReference>
<organism evidence="5 6">
    <name type="scientific">Candidatus Desantisbacteria bacterium CG_4_10_14_0_8_um_filter_48_22</name>
    <dbReference type="NCBI Taxonomy" id="1974543"/>
    <lineage>
        <taxon>Bacteria</taxon>
        <taxon>Candidatus Desantisiibacteriota</taxon>
    </lineage>
</organism>
<dbReference type="InterPro" id="IPR002034">
    <property type="entry name" value="AIPM/Hcit_synth_CS"/>
</dbReference>
<dbReference type="GO" id="GO:0003852">
    <property type="term" value="F:2-isopropylmalate synthase activity"/>
    <property type="evidence" value="ECO:0007669"/>
    <property type="project" value="UniProtKB-EC"/>
</dbReference>
<comment type="caution">
    <text evidence="5">The sequence shown here is derived from an EMBL/GenBank/DDBJ whole genome shotgun (WGS) entry which is preliminary data.</text>
</comment>
<evidence type="ECO:0000259" key="4">
    <source>
        <dbReference type="PROSITE" id="PS50991"/>
    </source>
</evidence>
<dbReference type="Gene3D" id="3.20.20.70">
    <property type="entry name" value="Aldolase class I"/>
    <property type="match status" value="1"/>
</dbReference>
<dbReference type="Proteomes" id="UP000229307">
    <property type="component" value="Unassembled WGS sequence"/>
</dbReference>
<dbReference type="PANTHER" id="PTHR10277">
    <property type="entry name" value="HOMOCITRATE SYNTHASE-RELATED"/>
    <property type="match status" value="1"/>
</dbReference>
<sequence>MIEFREPLEDLISHPKNFTKKLRFPDPSEIRIYDDTLRDGEQMPGVAFSPEQKLELAKLLSDMGIHVMDVAFPMNGESDRRALQLIVQAQKKGEIRKDVEILAMCRSNPADIDAVVQTLAEIGAKPDDASVLILSTFSDLHIKYKLGKTLLKREGKPPGQWLETPLEFYREANSKMICDAIRYARAKGISRVEFASEDSSRGNLEYGVRWAKACVKAGGTRMCFSDTCGVFTPEAVSHYIPEMVKALDGVPMTAHFHNDFGLGAINTVYALSHGATYLGVTANGIGERAGNTSIHQAVMVLKDLYGVEIPGFRYEKLVELRKAVEKYSGIPVQPHEPIIGEGVFAHESGIHTAAIVINPAIYQFIREDDVGATRRFVFGKHSGTAAVEAVLRKNEKKLRKKGIEITPGLIQKALERVKVMREEKIKTGFYRKVIDEYYKNYEALGISESELIKIVMEI</sequence>
<evidence type="ECO:0000256" key="3">
    <source>
        <dbReference type="RuleBase" id="RU003523"/>
    </source>
</evidence>
<dbReference type="EMBL" id="PFMR01000353">
    <property type="protein sequence ID" value="PIZ14443.1"/>
    <property type="molecule type" value="Genomic_DNA"/>
</dbReference>